<evidence type="ECO:0000313" key="8">
    <source>
        <dbReference type="EMBL" id="ACU62284.1"/>
    </source>
</evidence>
<reference evidence="8 9" key="2">
    <citation type="journal article" date="2010" name="Stand. Genomic Sci.">
        <title>Complete genome sequence of Chitinophaga pinensis type strain (UQM 2034).</title>
        <authorList>
            <person name="Glavina Del Rio T."/>
            <person name="Abt B."/>
            <person name="Spring S."/>
            <person name="Lapidus A."/>
            <person name="Nolan M."/>
            <person name="Tice H."/>
            <person name="Copeland A."/>
            <person name="Cheng J.F."/>
            <person name="Chen F."/>
            <person name="Bruce D."/>
            <person name="Goodwin L."/>
            <person name="Pitluck S."/>
            <person name="Ivanova N."/>
            <person name="Mavromatis K."/>
            <person name="Mikhailova N."/>
            <person name="Pati A."/>
            <person name="Chen A."/>
            <person name="Palaniappan K."/>
            <person name="Land M."/>
            <person name="Hauser L."/>
            <person name="Chang Y.J."/>
            <person name="Jeffries C.D."/>
            <person name="Chain P."/>
            <person name="Saunders E."/>
            <person name="Detter J.C."/>
            <person name="Brettin T."/>
            <person name="Rohde M."/>
            <person name="Goker M."/>
            <person name="Bristow J."/>
            <person name="Eisen J.A."/>
            <person name="Markowitz V."/>
            <person name="Hugenholtz P."/>
            <person name="Kyrpides N.C."/>
            <person name="Klenk H.P."/>
            <person name="Lucas S."/>
        </authorList>
    </citation>
    <scope>NUCLEOTIDE SEQUENCE [LARGE SCALE GENOMIC DNA]</scope>
    <source>
        <strain evidence="9">ATCC 43595 / DSM 2588 / LMG 13176 / NBRC 15968 / NCIMB 11800 / UQM 2034</strain>
    </source>
</reference>
<dbReference type="RefSeq" id="WP_012792452.1">
    <property type="nucleotide sequence ID" value="NC_013132.1"/>
</dbReference>
<gene>
    <name evidence="8" type="ordered locus">Cpin_4850</name>
</gene>
<feature type="domain" description="Response regulatory" evidence="7">
    <location>
        <begin position="4"/>
        <end position="119"/>
    </location>
</feature>
<keyword evidence="3" id="KW-0238">DNA-binding</keyword>
<evidence type="ECO:0000259" key="7">
    <source>
        <dbReference type="PROSITE" id="PS50110"/>
    </source>
</evidence>
<feature type="modified residue" description="4-aspartylphosphate" evidence="5">
    <location>
        <position position="52"/>
    </location>
</feature>
<accession>A0A979GX22</accession>
<dbReference type="PROSITE" id="PS50110">
    <property type="entry name" value="RESPONSE_REGULATORY"/>
    <property type="match status" value="1"/>
</dbReference>
<evidence type="ECO:0000259" key="6">
    <source>
        <dbReference type="PROSITE" id="PS01124"/>
    </source>
</evidence>
<dbReference type="PANTHER" id="PTHR43547">
    <property type="entry name" value="TWO-COMPONENT HISTIDINE KINASE"/>
    <property type="match status" value="1"/>
</dbReference>
<dbReference type="AlphaFoldDB" id="A0A979GX22"/>
<dbReference type="SMART" id="SM00342">
    <property type="entry name" value="HTH_ARAC"/>
    <property type="match status" value="1"/>
</dbReference>
<reference evidence="9" key="1">
    <citation type="submission" date="2009-08" db="EMBL/GenBank/DDBJ databases">
        <title>The complete genome of Chitinophaga pinensis DSM 2588.</title>
        <authorList>
            <consortium name="US DOE Joint Genome Institute (JGI-PGF)"/>
            <person name="Lucas S."/>
            <person name="Copeland A."/>
            <person name="Lapidus A."/>
            <person name="Glavina del Rio T."/>
            <person name="Dalin E."/>
            <person name="Tice H."/>
            <person name="Bruce D."/>
            <person name="Goodwin L."/>
            <person name="Pitluck S."/>
            <person name="Kyrpides N."/>
            <person name="Mavromatis K."/>
            <person name="Ivanova N."/>
            <person name="Mikhailova N."/>
            <person name="Sims D."/>
            <person name="Meinche L."/>
            <person name="Brettin T."/>
            <person name="Detter J.C."/>
            <person name="Han C."/>
            <person name="Larimer F."/>
            <person name="Land M."/>
            <person name="Hauser L."/>
            <person name="Markowitz V."/>
            <person name="Cheng J.-F."/>
            <person name="Hugenholtz P."/>
            <person name="Woyke T."/>
            <person name="Wu D."/>
            <person name="Spring S."/>
            <person name="Klenk H.-P."/>
            <person name="Eisen J.A."/>
        </authorList>
    </citation>
    <scope>NUCLEOTIDE SEQUENCE [LARGE SCALE GENOMIC DNA]</scope>
    <source>
        <strain evidence="9">ATCC 43595 / DSM 2588 / LMG 13176 / NBRC 15968 / NCIMB 11800 / UQM 2034</strain>
    </source>
</reference>
<dbReference type="InterPro" id="IPR018060">
    <property type="entry name" value="HTH_AraC"/>
</dbReference>
<dbReference type="OrthoDB" id="9809670at2"/>
<dbReference type="InterPro" id="IPR001789">
    <property type="entry name" value="Sig_transdc_resp-reg_receiver"/>
</dbReference>
<dbReference type="SMART" id="SM00448">
    <property type="entry name" value="REC"/>
    <property type="match status" value="1"/>
</dbReference>
<protein>
    <submittedName>
        <fullName evidence="8">Two component transcriptional regulator, AraC family</fullName>
    </submittedName>
</protein>
<dbReference type="Pfam" id="PF12833">
    <property type="entry name" value="HTH_18"/>
    <property type="match status" value="1"/>
</dbReference>
<dbReference type="InterPro" id="IPR018062">
    <property type="entry name" value="HTH_AraC-typ_CS"/>
</dbReference>
<dbReference type="Gene3D" id="1.10.10.60">
    <property type="entry name" value="Homeodomain-like"/>
    <property type="match status" value="1"/>
</dbReference>
<keyword evidence="1 5" id="KW-0597">Phosphoprotein</keyword>
<dbReference type="InterPro" id="IPR011006">
    <property type="entry name" value="CheY-like_superfamily"/>
</dbReference>
<sequence>MQDTLLIVDDNKDILQLLSRDLGKDYLVVTAQNGQHALEMIENHPVRIIISDMQTPLLSGFDLCQHVKTSLHYAHIPVILLTAGKRLQSQLDGLKAGADACIDKPFSSEHLKAQINSLLNNRKKIRAYYTRYPQGHIATAHCPKPEEDFLAALNSLILDNIENTALDVDLLAKLLNISRPTLYRKIKALSDMTPNELVMETRLKKAVELLTGTGYKIFEVALMTGFNSQSSFGKAFLRQFKMTPTAFQQIRKKDGILRTSFL</sequence>
<dbReference type="GO" id="GO:0000155">
    <property type="term" value="F:phosphorelay sensor kinase activity"/>
    <property type="evidence" value="ECO:0007669"/>
    <property type="project" value="TreeGrafter"/>
</dbReference>
<evidence type="ECO:0000313" key="9">
    <source>
        <dbReference type="Proteomes" id="UP000002215"/>
    </source>
</evidence>
<dbReference type="KEGG" id="cpi:Cpin_4850"/>
<dbReference type="InterPro" id="IPR009057">
    <property type="entry name" value="Homeodomain-like_sf"/>
</dbReference>
<dbReference type="GO" id="GO:0003700">
    <property type="term" value="F:DNA-binding transcription factor activity"/>
    <property type="evidence" value="ECO:0007669"/>
    <property type="project" value="InterPro"/>
</dbReference>
<dbReference type="Gene3D" id="3.40.50.2300">
    <property type="match status" value="1"/>
</dbReference>
<dbReference type="SUPFAM" id="SSF52172">
    <property type="entry name" value="CheY-like"/>
    <property type="match status" value="1"/>
</dbReference>
<feature type="domain" description="HTH araC/xylS-type" evidence="6">
    <location>
        <begin position="151"/>
        <end position="250"/>
    </location>
</feature>
<evidence type="ECO:0000256" key="1">
    <source>
        <dbReference type="ARBA" id="ARBA00022553"/>
    </source>
</evidence>
<dbReference type="EMBL" id="CP001699">
    <property type="protein sequence ID" value="ACU62284.1"/>
    <property type="molecule type" value="Genomic_DNA"/>
</dbReference>
<dbReference type="Pfam" id="PF00072">
    <property type="entry name" value="Response_reg"/>
    <property type="match status" value="1"/>
</dbReference>
<proteinExistence type="predicted"/>
<evidence type="ECO:0000256" key="5">
    <source>
        <dbReference type="PROSITE-ProRule" id="PRU00169"/>
    </source>
</evidence>
<keyword evidence="2" id="KW-0805">Transcription regulation</keyword>
<dbReference type="PROSITE" id="PS00041">
    <property type="entry name" value="HTH_ARAC_FAMILY_1"/>
    <property type="match status" value="1"/>
</dbReference>
<dbReference type="PROSITE" id="PS01124">
    <property type="entry name" value="HTH_ARAC_FAMILY_2"/>
    <property type="match status" value="1"/>
</dbReference>
<evidence type="ECO:0000256" key="3">
    <source>
        <dbReference type="ARBA" id="ARBA00023125"/>
    </source>
</evidence>
<evidence type="ECO:0000256" key="4">
    <source>
        <dbReference type="ARBA" id="ARBA00023163"/>
    </source>
</evidence>
<dbReference type="Proteomes" id="UP000002215">
    <property type="component" value="Chromosome"/>
</dbReference>
<dbReference type="SUPFAM" id="SSF46689">
    <property type="entry name" value="Homeodomain-like"/>
    <property type="match status" value="1"/>
</dbReference>
<evidence type="ECO:0000256" key="2">
    <source>
        <dbReference type="ARBA" id="ARBA00023015"/>
    </source>
</evidence>
<dbReference type="PANTHER" id="PTHR43547:SF2">
    <property type="entry name" value="HYBRID SIGNAL TRANSDUCTION HISTIDINE KINASE C"/>
    <property type="match status" value="1"/>
</dbReference>
<organism evidence="8 9">
    <name type="scientific">Chitinophaga pinensis (strain ATCC 43595 / DSM 2588 / LMG 13176 / NBRC 15968 / NCIMB 11800 / UQM 2034)</name>
    <dbReference type="NCBI Taxonomy" id="485918"/>
    <lineage>
        <taxon>Bacteria</taxon>
        <taxon>Pseudomonadati</taxon>
        <taxon>Bacteroidota</taxon>
        <taxon>Chitinophagia</taxon>
        <taxon>Chitinophagales</taxon>
        <taxon>Chitinophagaceae</taxon>
        <taxon>Chitinophaga</taxon>
    </lineage>
</organism>
<name>A0A979GX22_CHIPD</name>
<keyword evidence="4" id="KW-0804">Transcription</keyword>
<dbReference type="GO" id="GO:0043565">
    <property type="term" value="F:sequence-specific DNA binding"/>
    <property type="evidence" value="ECO:0007669"/>
    <property type="project" value="InterPro"/>
</dbReference>